<evidence type="ECO:0000313" key="13">
    <source>
        <dbReference type="Proteomes" id="UP000503640"/>
    </source>
</evidence>
<dbReference type="FunFam" id="1.20.140.10:FF:000019">
    <property type="entry name" value="Acyl-CoA dehydrogenase"/>
    <property type="match status" value="1"/>
</dbReference>
<dbReference type="PANTHER" id="PTHR43884:SF12">
    <property type="entry name" value="ISOVALERYL-COA DEHYDROGENASE, MITOCHONDRIAL-RELATED"/>
    <property type="match status" value="1"/>
</dbReference>
<dbReference type="InterPro" id="IPR037069">
    <property type="entry name" value="AcylCoA_DH/ox_N_sf"/>
</dbReference>
<feature type="domain" description="Acyl-CoA dehydrogenase/oxidase C-terminal" evidence="8">
    <location>
        <begin position="257"/>
        <end position="422"/>
    </location>
</feature>
<comment type="similarity">
    <text evidence="2 7">Belongs to the acyl-CoA dehydrogenase family.</text>
</comment>
<dbReference type="Pfam" id="PF02771">
    <property type="entry name" value="Acyl-CoA_dh_N"/>
    <property type="match status" value="1"/>
</dbReference>
<name>A0A7I9VGU6_9BACT</name>
<dbReference type="Gene3D" id="1.20.140.10">
    <property type="entry name" value="Butyryl-CoA Dehydrogenase, subunit A, domain 3"/>
    <property type="match status" value="2"/>
</dbReference>
<keyword evidence="13" id="KW-1185">Reference proteome</keyword>
<dbReference type="GO" id="GO:0050660">
    <property type="term" value="F:flavin adenine dinucleotide binding"/>
    <property type="evidence" value="ECO:0007669"/>
    <property type="project" value="InterPro"/>
</dbReference>
<feature type="domain" description="Acyl-CoA dehydrogenase/oxidase N-terminal" evidence="10">
    <location>
        <begin position="36"/>
        <end position="148"/>
    </location>
</feature>
<evidence type="ECO:0000256" key="5">
    <source>
        <dbReference type="ARBA" id="ARBA00023002"/>
    </source>
</evidence>
<evidence type="ECO:0000256" key="7">
    <source>
        <dbReference type="RuleBase" id="RU362125"/>
    </source>
</evidence>
<evidence type="ECO:0000313" key="12">
    <source>
        <dbReference type="EMBL" id="GEJ55368.1"/>
    </source>
</evidence>
<evidence type="ECO:0000256" key="1">
    <source>
        <dbReference type="ARBA" id="ARBA00001974"/>
    </source>
</evidence>
<dbReference type="Pfam" id="PF00441">
    <property type="entry name" value="Acyl-CoA_dh_1"/>
    <property type="match status" value="1"/>
</dbReference>
<evidence type="ECO:0000256" key="6">
    <source>
        <dbReference type="ARBA" id="ARBA00052546"/>
    </source>
</evidence>
<dbReference type="GO" id="GO:0003995">
    <property type="term" value="F:acyl-CoA dehydrogenase activity"/>
    <property type="evidence" value="ECO:0007669"/>
    <property type="project" value="InterPro"/>
</dbReference>
<sequence>MSNPAQILDVSALPPGGGFLLAPVGQERIRTPDDFTEDQRAFFRTAEQFAEERVLANAARIEKKDYPFVRQLLREAGELGLLGLDVPEAYGGLGQDETSSMLVTEAMARLGAWSVTFGAQVGIGSLPIVYFGTEAQKRRYLPKLVSGEWVAAYALSESSSGSDALGARTKAVLTPDRKHFVLNGSKQWITNAGFADVFIVFAKIDGDKFSAFIVEKGTPGFSLGAEEHKMGIRGSSTCPLIFEDAKIPAENLLGEPGKGHRIAFNILNIGRLKLGAGCVAGCRGVLQLAVEYGRDRRAFGQPITGFGLVREKLARMAALVYAGEAMSYRTTGLIDERMARSGAAHGTPAFDQAVIAAVEEYNIEASILKVWGSEALSQAADEALQIHGGYGFVEEYAIERVYRDNRVNRIFEGTNEINRMLIPGTLLKRAAKGQFPLPQLARTVGEAAARGELPRPGPGPLARERRLAELNKHLMVYALQAAVETFGPALSEKQEVLGALADVAIEAYAVDSAVARALQSARDGRVEPVAEACVKLYAVEAHERAYAQAKRALRATVTDVAACREHLGRLRKLFDEDPADLTALREIIVTKTLEAGKYPLGWA</sequence>
<dbReference type="InterPro" id="IPR049426">
    <property type="entry name" value="Acyl-CoA-dh-like_C"/>
</dbReference>
<dbReference type="InterPro" id="IPR036250">
    <property type="entry name" value="AcylCo_DH-like_C"/>
</dbReference>
<dbReference type="InterPro" id="IPR013786">
    <property type="entry name" value="AcylCoA_DH/ox_N"/>
</dbReference>
<proteinExistence type="inferred from homology"/>
<dbReference type="InterPro" id="IPR046373">
    <property type="entry name" value="Acyl-CoA_Oxase/DH_mid-dom_sf"/>
</dbReference>
<dbReference type="SUPFAM" id="SSF47203">
    <property type="entry name" value="Acyl-CoA dehydrogenase C-terminal domain-like"/>
    <property type="match status" value="2"/>
</dbReference>
<evidence type="ECO:0000259" key="8">
    <source>
        <dbReference type="Pfam" id="PF00441"/>
    </source>
</evidence>
<dbReference type="Gene3D" id="2.40.110.10">
    <property type="entry name" value="Butyryl-CoA Dehydrogenase, subunit A, domain 2"/>
    <property type="match status" value="1"/>
</dbReference>
<comment type="caution">
    <text evidence="12">The sequence shown here is derived from an EMBL/GenBank/DDBJ whole genome shotgun (WGS) entry which is preliminary data.</text>
</comment>
<dbReference type="EMBL" id="BJTG01000001">
    <property type="protein sequence ID" value="GEJ55368.1"/>
    <property type="molecule type" value="Genomic_DNA"/>
</dbReference>
<protein>
    <submittedName>
        <fullName evidence="12">Acyl-CoA dehydrogenase</fullName>
    </submittedName>
</protein>
<accession>A0A7I9VGU6</accession>
<feature type="domain" description="Acyl-CoA dehydrogenase-like C-terminal" evidence="11">
    <location>
        <begin position="474"/>
        <end position="557"/>
    </location>
</feature>
<keyword evidence="5 7" id="KW-0560">Oxidoreductase</keyword>
<dbReference type="Pfam" id="PF21263">
    <property type="entry name" value="Acyl-CoA-dh_C"/>
    <property type="match status" value="1"/>
</dbReference>
<dbReference type="PROSITE" id="PS00073">
    <property type="entry name" value="ACYL_COA_DH_2"/>
    <property type="match status" value="1"/>
</dbReference>
<gene>
    <name evidence="12" type="ORF">AMYX_01090</name>
</gene>
<evidence type="ECO:0000259" key="10">
    <source>
        <dbReference type="Pfam" id="PF02771"/>
    </source>
</evidence>
<dbReference type="Gene3D" id="1.10.540.10">
    <property type="entry name" value="Acyl-CoA dehydrogenase/oxidase, N-terminal domain"/>
    <property type="match status" value="1"/>
</dbReference>
<keyword evidence="4 7" id="KW-0274">FAD</keyword>
<dbReference type="RefSeq" id="WP_176062174.1">
    <property type="nucleotide sequence ID" value="NZ_BJTG01000001.1"/>
</dbReference>
<evidence type="ECO:0000256" key="3">
    <source>
        <dbReference type="ARBA" id="ARBA00022630"/>
    </source>
</evidence>
<dbReference type="InterPro" id="IPR009075">
    <property type="entry name" value="AcylCo_DH/oxidase_C"/>
</dbReference>
<dbReference type="FunFam" id="1.10.540.10:FF:000001">
    <property type="entry name" value="Very long-chain-specific acyl-CoA dehydrogenase, mitochondrial"/>
    <property type="match status" value="1"/>
</dbReference>
<evidence type="ECO:0000259" key="11">
    <source>
        <dbReference type="Pfam" id="PF21263"/>
    </source>
</evidence>
<comment type="catalytic activity">
    <reaction evidence="6">
        <text>a 2,3-saturated acyl-CoA + A = a 2,3-dehydroacyl-CoA + AH2</text>
        <dbReference type="Rhea" id="RHEA:48608"/>
        <dbReference type="ChEBI" id="CHEBI:13193"/>
        <dbReference type="ChEBI" id="CHEBI:17499"/>
        <dbReference type="ChEBI" id="CHEBI:60015"/>
        <dbReference type="ChEBI" id="CHEBI:65111"/>
    </reaction>
</comment>
<dbReference type="PROSITE" id="PS00072">
    <property type="entry name" value="ACYL_COA_DH_1"/>
    <property type="match status" value="1"/>
</dbReference>
<dbReference type="InterPro" id="IPR006089">
    <property type="entry name" value="Acyl-CoA_DH_CS"/>
</dbReference>
<organism evidence="12 13">
    <name type="scientific">Anaeromyxobacter diazotrophicus</name>
    <dbReference type="NCBI Taxonomy" id="2590199"/>
    <lineage>
        <taxon>Bacteria</taxon>
        <taxon>Pseudomonadati</taxon>
        <taxon>Myxococcota</taxon>
        <taxon>Myxococcia</taxon>
        <taxon>Myxococcales</taxon>
        <taxon>Cystobacterineae</taxon>
        <taxon>Anaeromyxobacteraceae</taxon>
        <taxon>Anaeromyxobacter</taxon>
    </lineage>
</organism>
<evidence type="ECO:0000259" key="9">
    <source>
        <dbReference type="Pfam" id="PF02770"/>
    </source>
</evidence>
<feature type="domain" description="Acyl-CoA oxidase/dehydrogenase middle" evidence="9">
    <location>
        <begin position="152"/>
        <end position="244"/>
    </location>
</feature>
<dbReference type="PANTHER" id="PTHR43884">
    <property type="entry name" value="ACYL-COA DEHYDROGENASE"/>
    <property type="match status" value="1"/>
</dbReference>
<dbReference type="InterPro" id="IPR006091">
    <property type="entry name" value="Acyl-CoA_Oxase/DH_mid-dom"/>
</dbReference>
<comment type="cofactor">
    <cofactor evidence="1 7">
        <name>FAD</name>
        <dbReference type="ChEBI" id="CHEBI:57692"/>
    </cofactor>
</comment>
<dbReference type="Pfam" id="PF02770">
    <property type="entry name" value="Acyl-CoA_dh_M"/>
    <property type="match status" value="1"/>
</dbReference>
<dbReference type="SUPFAM" id="SSF56645">
    <property type="entry name" value="Acyl-CoA dehydrogenase NM domain-like"/>
    <property type="match status" value="1"/>
</dbReference>
<evidence type="ECO:0000256" key="4">
    <source>
        <dbReference type="ARBA" id="ARBA00022827"/>
    </source>
</evidence>
<reference evidence="13" key="1">
    <citation type="journal article" date="2020" name="Appl. Environ. Microbiol.">
        <title>Diazotrophic Anaeromyxobacter Isolates from Soils.</title>
        <authorList>
            <person name="Masuda Y."/>
            <person name="Yamanaka H."/>
            <person name="Xu Z.X."/>
            <person name="Shiratori Y."/>
            <person name="Aono T."/>
            <person name="Amachi S."/>
            <person name="Senoo K."/>
            <person name="Itoh H."/>
        </authorList>
    </citation>
    <scope>NUCLEOTIDE SEQUENCE [LARGE SCALE GENOMIC DNA]</scope>
    <source>
        <strain evidence="13">R267</strain>
    </source>
</reference>
<evidence type="ECO:0000256" key="2">
    <source>
        <dbReference type="ARBA" id="ARBA00009347"/>
    </source>
</evidence>
<keyword evidence="3 7" id="KW-0285">Flavoprotein</keyword>
<dbReference type="AlphaFoldDB" id="A0A7I9VGU6"/>
<dbReference type="FunFam" id="2.40.110.10:FF:000001">
    <property type="entry name" value="Acyl-CoA dehydrogenase, mitochondrial"/>
    <property type="match status" value="1"/>
</dbReference>
<dbReference type="Proteomes" id="UP000503640">
    <property type="component" value="Unassembled WGS sequence"/>
</dbReference>
<dbReference type="InterPro" id="IPR009100">
    <property type="entry name" value="AcylCoA_DH/oxidase_NM_dom_sf"/>
</dbReference>